<dbReference type="InterPro" id="IPR007872">
    <property type="entry name" value="DPH_MB_dom"/>
</dbReference>
<comment type="pathway">
    <text evidence="1">Protein modification; peptidyl-diphthamide biosynthesis.</text>
</comment>
<keyword evidence="10" id="KW-1185">Reference proteome</keyword>
<evidence type="ECO:0000256" key="3">
    <source>
        <dbReference type="ARBA" id="ARBA00023004"/>
    </source>
</evidence>
<dbReference type="Pfam" id="PF05207">
    <property type="entry name" value="Zn_ribbon_CSL"/>
    <property type="match status" value="1"/>
</dbReference>
<dbReference type="FunFam" id="3.10.660.10:FF:000001">
    <property type="entry name" value="Diphthamide biosynthesis 3"/>
    <property type="match status" value="1"/>
</dbReference>
<dbReference type="EMBL" id="JANEYG010000001">
    <property type="protein sequence ID" value="KAJ8925498.1"/>
    <property type="molecule type" value="Genomic_DNA"/>
</dbReference>
<dbReference type="Gene3D" id="3.10.660.10">
    <property type="entry name" value="DPH Zinc finger"/>
    <property type="match status" value="1"/>
</dbReference>
<keyword evidence="3" id="KW-0408">Iron</keyword>
<evidence type="ECO:0000256" key="5">
    <source>
        <dbReference type="ARBA" id="ARBA00036267"/>
    </source>
</evidence>
<evidence type="ECO:0000313" key="10">
    <source>
        <dbReference type="Proteomes" id="UP001159042"/>
    </source>
</evidence>
<evidence type="ECO:0000259" key="8">
    <source>
        <dbReference type="PROSITE" id="PS51074"/>
    </source>
</evidence>
<accession>A0AAV8WGD8</accession>
<organism evidence="9 10">
    <name type="scientific">Exocentrus adspersus</name>
    <dbReference type="NCBI Taxonomy" id="1586481"/>
    <lineage>
        <taxon>Eukaryota</taxon>
        <taxon>Metazoa</taxon>
        <taxon>Ecdysozoa</taxon>
        <taxon>Arthropoda</taxon>
        <taxon>Hexapoda</taxon>
        <taxon>Insecta</taxon>
        <taxon>Pterygota</taxon>
        <taxon>Neoptera</taxon>
        <taxon>Endopterygota</taxon>
        <taxon>Coleoptera</taxon>
        <taxon>Polyphaga</taxon>
        <taxon>Cucujiformia</taxon>
        <taxon>Chrysomeloidea</taxon>
        <taxon>Cerambycidae</taxon>
        <taxon>Lamiinae</taxon>
        <taxon>Acanthocinini</taxon>
        <taxon>Exocentrus</taxon>
    </lineage>
</organism>
<dbReference type="PANTHER" id="PTHR21454">
    <property type="entry name" value="DPH3 HOMOLOG-RELATED"/>
    <property type="match status" value="1"/>
</dbReference>
<evidence type="ECO:0000256" key="4">
    <source>
        <dbReference type="ARBA" id="ARBA00024032"/>
    </source>
</evidence>
<comment type="catalytic activity">
    <reaction evidence="5">
        <text>[3Fe-4S](1+)-[protein] + Fe(2+)-[Dph3] = [3Fe-4S](0)-[protein] + Fe(3+)-[Dph3]</text>
        <dbReference type="Rhea" id="RHEA:71235"/>
        <dbReference type="Rhea" id="RHEA-COMP:17996"/>
        <dbReference type="Rhea" id="RHEA-COMP:17997"/>
        <dbReference type="Rhea" id="RHEA-COMP:18002"/>
        <dbReference type="Rhea" id="RHEA-COMP:18003"/>
        <dbReference type="ChEBI" id="CHEBI:29033"/>
        <dbReference type="ChEBI" id="CHEBI:29034"/>
        <dbReference type="ChEBI" id="CHEBI:33751"/>
        <dbReference type="ChEBI" id="CHEBI:47402"/>
        <dbReference type="ChEBI" id="CHEBI:83228"/>
    </reaction>
</comment>
<keyword evidence="2" id="KW-0479">Metal-binding</keyword>
<name>A0AAV8WGD8_9CUCU</name>
<evidence type="ECO:0000256" key="6">
    <source>
        <dbReference type="ARBA" id="ARBA00041070"/>
    </source>
</evidence>
<dbReference type="Proteomes" id="UP001159042">
    <property type="component" value="Unassembled WGS sequence"/>
</dbReference>
<dbReference type="InterPro" id="IPR044248">
    <property type="entry name" value="DPH3/4-like"/>
</dbReference>
<comment type="caution">
    <text evidence="9">The sequence shown here is derived from an EMBL/GenBank/DDBJ whole genome shotgun (WGS) entry which is preliminary data.</text>
</comment>
<evidence type="ECO:0000256" key="1">
    <source>
        <dbReference type="ARBA" id="ARBA00005156"/>
    </source>
</evidence>
<evidence type="ECO:0000256" key="7">
    <source>
        <dbReference type="ARBA" id="ARBA00048125"/>
    </source>
</evidence>
<dbReference type="GO" id="GO:0046872">
    <property type="term" value="F:metal ion binding"/>
    <property type="evidence" value="ECO:0007669"/>
    <property type="project" value="UniProtKB-KW"/>
</dbReference>
<evidence type="ECO:0000256" key="2">
    <source>
        <dbReference type="ARBA" id="ARBA00022723"/>
    </source>
</evidence>
<proteinExistence type="inferred from homology"/>
<reference evidence="9 10" key="1">
    <citation type="journal article" date="2023" name="Insect Mol. Biol.">
        <title>Genome sequencing provides insights into the evolution of gene families encoding plant cell wall-degrading enzymes in longhorned beetles.</title>
        <authorList>
            <person name="Shin N.R."/>
            <person name="Okamura Y."/>
            <person name="Kirsch R."/>
            <person name="Pauchet Y."/>
        </authorList>
    </citation>
    <scope>NUCLEOTIDE SEQUENCE [LARGE SCALE GENOMIC DNA]</scope>
    <source>
        <strain evidence="9">EAD_L_NR</strain>
    </source>
</reference>
<evidence type="ECO:0000313" key="9">
    <source>
        <dbReference type="EMBL" id="KAJ8925498.1"/>
    </source>
</evidence>
<comment type="catalytic activity">
    <reaction evidence="7">
        <text>2 [3Fe-4S](0)-[protein] + 2 Fe(2+)-[Dph3] + NADH = 2 [4Fe-4S](1+)-[protein] + 2 [Dph3] + NAD(+) + H(+)</text>
        <dbReference type="Rhea" id="RHEA:71239"/>
        <dbReference type="Rhea" id="RHEA-COMP:17997"/>
        <dbReference type="Rhea" id="RHEA-COMP:17998"/>
        <dbReference type="Rhea" id="RHEA-COMP:18001"/>
        <dbReference type="Rhea" id="RHEA-COMP:18002"/>
        <dbReference type="ChEBI" id="CHEBI:15378"/>
        <dbReference type="ChEBI" id="CHEBI:29033"/>
        <dbReference type="ChEBI" id="CHEBI:33723"/>
        <dbReference type="ChEBI" id="CHEBI:47402"/>
        <dbReference type="ChEBI" id="CHEBI:57540"/>
        <dbReference type="ChEBI" id="CHEBI:57945"/>
        <dbReference type="ChEBI" id="CHEBI:83228"/>
    </reaction>
</comment>
<sequence>MSIFHDEIEIEDFEYDEEEETYYYPCPCGDRFQISKEELLAGEEVATCPSCSLIVKVVYDLEVFQKEQSEVKHLAEDLKKLEIAK</sequence>
<dbReference type="GO" id="GO:0017183">
    <property type="term" value="P:protein histidyl modification to diphthamide"/>
    <property type="evidence" value="ECO:0007669"/>
    <property type="project" value="InterPro"/>
</dbReference>
<dbReference type="AlphaFoldDB" id="A0AAV8WGD8"/>
<protein>
    <recommendedName>
        <fullName evidence="6">Diphthamide biosynthesis protein 3</fullName>
    </recommendedName>
</protein>
<dbReference type="PROSITE" id="PS51074">
    <property type="entry name" value="DPH_MB"/>
    <property type="match status" value="1"/>
</dbReference>
<gene>
    <name evidence="9" type="ORF">NQ315_009336</name>
</gene>
<comment type="similarity">
    <text evidence="4">Belongs to the DPH3 family.</text>
</comment>
<dbReference type="InterPro" id="IPR036671">
    <property type="entry name" value="DPH_MB_sf"/>
</dbReference>
<dbReference type="SUPFAM" id="SSF144217">
    <property type="entry name" value="CSL zinc finger"/>
    <property type="match status" value="1"/>
</dbReference>
<feature type="domain" description="DPH-type MB" evidence="8">
    <location>
        <begin position="4"/>
        <end position="60"/>
    </location>
</feature>
<dbReference type="PANTHER" id="PTHR21454:SF31">
    <property type="entry name" value="DIPHTHAMIDE BIOSYNTHESIS PROTEIN 3"/>
    <property type="match status" value="1"/>
</dbReference>